<evidence type="ECO:0000313" key="3">
    <source>
        <dbReference type="Proteomes" id="UP000198211"/>
    </source>
</evidence>
<feature type="non-terminal residue" evidence="2">
    <location>
        <position position="1"/>
    </location>
</feature>
<reference evidence="3" key="1">
    <citation type="submission" date="2017-03" db="EMBL/GenBank/DDBJ databases">
        <title>Phytopthora megakarya and P. palmivora, two closely related causual agents of cacao black pod achieved similar genome size and gene model numbers by different mechanisms.</title>
        <authorList>
            <person name="Ali S."/>
            <person name="Shao J."/>
            <person name="Larry D.J."/>
            <person name="Kronmiller B."/>
            <person name="Shen D."/>
            <person name="Strem M.D."/>
            <person name="Melnick R.L."/>
            <person name="Guiltinan M.J."/>
            <person name="Tyler B.M."/>
            <person name="Meinhardt L.W."/>
            <person name="Bailey B.A."/>
        </authorList>
    </citation>
    <scope>NUCLEOTIDE SEQUENCE [LARGE SCALE GENOMIC DNA]</scope>
    <source>
        <strain evidence="3">zdho120</strain>
    </source>
</reference>
<dbReference type="EMBL" id="NBNE01001224">
    <property type="protein sequence ID" value="OWZ14959.1"/>
    <property type="molecule type" value="Genomic_DNA"/>
</dbReference>
<proteinExistence type="predicted"/>
<sequence length="136" mass="14563">YYSGRRSGDKARASCGSAIDRKVVVSSKKIDLELGGNLTTGHGASNDQEGYEDYPIGRHNEREHVELFIISVGIPYHVDGGTGHGHIGEEALRATTRISSPEEDALELKPIPPGGADAITAAGQGRLCNPCRLRRL</sequence>
<feature type="region of interest" description="Disordered" evidence="1">
    <location>
        <begin position="35"/>
        <end position="55"/>
    </location>
</feature>
<organism evidence="2 3">
    <name type="scientific">Phytophthora megakarya</name>
    <dbReference type="NCBI Taxonomy" id="4795"/>
    <lineage>
        <taxon>Eukaryota</taxon>
        <taxon>Sar</taxon>
        <taxon>Stramenopiles</taxon>
        <taxon>Oomycota</taxon>
        <taxon>Peronosporomycetes</taxon>
        <taxon>Peronosporales</taxon>
        <taxon>Peronosporaceae</taxon>
        <taxon>Phytophthora</taxon>
    </lineage>
</organism>
<evidence type="ECO:0000313" key="2">
    <source>
        <dbReference type="EMBL" id="OWZ14959.1"/>
    </source>
</evidence>
<evidence type="ECO:0000256" key="1">
    <source>
        <dbReference type="SAM" id="MobiDB-lite"/>
    </source>
</evidence>
<name>A0A225WCU2_9STRA</name>
<comment type="caution">
    <text evidence="2">The sequence shown here is derived from an EMBL/GenBank/DDBJ whole genome shotgun (WGS) entry which is preliminary data.</text>
</comment>
<dbReference type="Proteomes" id="UP000198211">
    <property type="component" value="Unassembled WGS sequence"/>
</dbReference>
<accession>A0A225WCU2</accession>
<protein>
    <submittedName>
        <fullName evidence="2">Uncharacterized protein</fullName>
    </submittedName>
</protein>
<feature type="compositionally biased region" description="Polar residues" evidence="1">
    <location>
        <begin position="37"/>
        <end position="48"/>
    </location>
</feature>
<dbReference type="AlphaFoldDB" id="A0A225WCU2"/>
<gene>
    <name evidence="2" type="ORF">PHMEG_00011484</name>
</gene>
<keyword evidence="3" id="KW-1185">Reference proteome</keyword>